<accession>A0A3N4LP34</accession>
<feature type="region of interest" description="Disordered" evidence="1">
    <location>
        <begin position="36"/>
        <end position="62"/>
    </location>
</feature>
<reference evidence="2 3" key="1">
    <citation type="journal article" date="2018" name="Nat. Ecol. Evol.">
        <title>Pezizomycetes genomes reveal the molecular basis of ectomycorrhizal truffle lifestyle.</title>
        <authorList>
            <person name="Murat C."/>
            <person name="Payen T."/>
            <person name="Noel B."/>
            <person name="Kuo A."/>
            <person name="Morin E."/>
            <person name="Chen J."/>
            <person name="Kohler A."/>
            <person name="Krizsan K."/>
            <person name="Balestrini R."/>
            <person name="Da Silva C."/>
            <person name="Montanini B."/>
            <person name="Hainaut M."/>
            <person name="Levati E."/>
            <person name="Barry K.W."/>
            <person name="Belfiori B."/>
            <person name="Cichocki N."/>
            <person name="Clum A."/>
            <person name="Dockter R.B."/>
            <person name="Fauchery L."/>
            <person name="Guy J."/>
            <person name="Iotti M."/>
            <person name="Le Tacon F."/>
            <person name="Lindquist E.A."/>
            <person name="Lipzen A."/>
            <person name="Malagnac F."/>
            <person name="Mello A."/>
            <person name="Molinier V."/>
            <person name="Miyauchi S."/>
            <person name="Poulain J."/>
            <person name="Riccioni C."/>
            <person name="Rubini A."/>
            <person name="Sitrit Y."/>
            <person name="Splivallo R."/>
            <person name="Traeger S."/>
            <person name="Wang M."/>
            <person name="Zifcakova L."/>
            <person name="Wipf D."/>
            <person name="Zambonelli A."/>
            <person name="Paolocci F."/>
            <person name="Nowrousian M."/>
            <person name="Ottonello S."/>
            <person name="Baldrian P."/>
            <person name="Spatafora J.W."/>
            <person name="Henrissat B."/>
            <person name="Nagy L.G."/>
            <person name="Aury J.M."/>
            <person name="Wincker P."/>
            <person name="Grigoriev I.V."/>
            <person name="Bonfante P."/>
            <person name="Martin F.M."/>
        </authorList>
    </citation>
    <scope>NUCLEOTIDE SEQUENCE [LARGE SCALE GENOMIC DNA]</scope>
    <source>
        <strain evidence="2 3">ATCC MYA-4762</strain>
    </source>
</reference>
<keyword evidence="3" id="KW-1185">Reference proteome</keyword>
<evidence type="ECO:0000256" key="1">
    <source>
        <dbReference type="SAM" id="MobiDB-lite"/>
    </source>
</evidence>
<sequence length="165" mass="19810">MPFQVEAGIRRYYQEVSRTRIALRLRHPRHWARRRRRQAVFARDTHGDQQERSSLDNDNPLPQPSFSSYHLRRFIQAWHRRRQQEQLAAHFICYWSGLPGQSSALPPVYTNMPSKVSLWRESREARLEEVLRFERYTDTFAARIYHPRLFSTAGLYMESDDDSDD</sequence>
<protein>
    <submittedName>
        <fullName evidence="2">Uncharacterized protein</fullName>
    </submittedName>
</protein>
<gene>
    <name evidence="2" type="ORF">L211DRAFT_852925</name>
</gene>
<name>A0A3N4LP34_9PEZI</name>
<proteinExistence type="predicted"/>
<dbReference type="InParanoid" id="A0A3N4LP34"/>
<evidence type="ECO:0000313" key="2">
    <source>
        <dbReference type="EMBL" id="RPB19735.1"/>
    </source>
</evidence>
<dbReference type="Proteomes" id="UP000267821">
    <property type="component" value="Unassembled WGS sequence"/>
</dbReference>
<feature type="compositionally biased region" description="Basic and acidic residues" evidence="1">
    <location>
        <begin position="43"/>
        <end position="55"/>
    </location>
</feature>
<dbReference type="OrthoDB" id="10365338at2759"/>
<dbReference type="AlphaFoldDB" id="A0A3N4LP34"/>
<evidence type="ECO:0000313" key="3">
    <source>
        <dbReference type="Proteomes" id="UP000267821"/>
    </source>
</evidence>
<organism evidence="2 3">
    <name type="scientific">Terfezia boudieri ATCC MYA-4762</name>
    <dbReference type="NCBI Taxonomy" id="1051890"/>
    <lineage>
        <taxon>Eukaryota</taxon>
        <taxon>Fungi</taxon>
        <taxon>Dikarya</taxon>
        <taxon>Ascomycota</taxon>
        <taxon>Pezizomycotina</taxon>
        <taxon>Pezizomycetes</taxon>
        <taxon>Pezizales</taxon>
        <taxon>Pezizaceae</taxon>
        <taxon>Terfezia</taxon>
    </lineage>
</organism>
<dbReference type="EMBL" id="ML121584">
    <property type="protein sequence ID" value="RPB19735.1"/>
    <property type="molecule type" value="Genomic_DNA"/>
</dbReference>